<proteinExistence type="predicted"/>
<dbReference type="RefSeq" id="WP_146456629.1">
    <property type="nucleotide sequence ID" value="NZ_SJPW01000002.1"/>
</dbReference>
<keyword evidence="6" id="KW-1185">Reference proteome</keyword>
<accession>A0A5C6FBQ8</accession>
<dbReference type="Pfam" id="PF22244">
    <property type="entry name" value="GCE_fung"/>
    <property type="match status" value="1"/>
</dbReference>
<evidence type="ECO:0000259" key="4">
    <source>
        <dbReference type="Pfam" id="PF22244"/>
    </source>
</evidence>
<dbReference type="AlphaFoldDB" id="A0A5C6FBQ8"/>
<comment type="caution">
    <text evidence="5">The sequence shown here is derived from an EMBL/GenBank/DDBJ whole genome shotgun (WGS) entry which is preliminary data.</text>
</comment>
<evidence type="ECO:0000256" key="3">
    <source>
        <dbReference type="ARBA" id="ARBA00022801"/>
    </source>
</evidence>
<dbReference type="OrthoDB" id="9809261at2"/>
<dbReference type="Gene3D" id="3.40.50.1820">
    <property type="entry name" value="alpha/beta hydrolase"/>
    <property type="match status" value="1"/>
</dbReference>
<sequence length="440" mass="48260">MKAELMMTQSCGSFAMFVIVVATALGGRLQAQNSVTAAPQWSADSDLVDQLSTKRPEFNYDESKVPNYRLPNPLVLHSGNPVIDAATWNSTRRPELLELFRKHVYGRRPETEYSIAFDVESESTVLDGAAVGRTMKATVSIGPSSFQFPFVVFLPTESDDPAPAFVFINNRTFPAVAEVTENYDSFYPVKDLIQRGYATASFFTSDVDPDRADGYADGIRVFFADGQPPTDDAWRSLSAWGFAASRVLDYLERIPQVDSSHVTVVGHSRGGKASLWAAAEDRRFSVAVSNQSGCGGAALSRRGYGETVGRITEVFPHWFCPRFATYAADVNGLPVDQHELISLIAPRGVYVTSADEDLWADPRGEYLSLVHAAPVFRLLGKTSIGNDFIDDPDLLQYASPPPLDQPQIVGQTGYHIGGGPHGLTHVDWRRIIDFVDGLPK</sequence>
<dbReference type="InterPro" id="IPR029058">
    <property type="entry name" value="AB_hydrolase_fold"/>
</dbReference>
<name>A0A5C6FBQ8_9BACT</name>
<evidence type="ECO:0000256" key="1">
    <source>
        <dbReference type="ARBA" id="ARBA00022487"/>
    </source>
</evidence>
<keyword evidence="1" id="KW-0719">Serine esterase</keyword>
<dbReference type="InterPro" id="IPR054579">
    <property type="entry name" value="GCE-like_dom"/>
</dbReference>
<dbReference type="SUPFAM" id="SSF53474">
    <property type="entry name" value="alpha/beta-Hydrolases"/>
    <property type="match status" value="1"/>
</dbReference>
<gene>
    <name evidence="5" type="ORF">Poly51_19790</name>
</gene>
<evidence type="ECO:0000313" key="6">
    <source>
        <dbReference type="Proteomes" id="UP000318288"/>
    </source>
</evidence>
<organism evidence="5 6">
    <name type="scientific">Rubripirellula tenax</name>
    <dbReference type="NCBI Taxonomy" id="2528015"/>
    <lineage>
        <taxon>Bacteria</taxon>
        <taxon>Pseudomonadati</taxon>
        <taxon>Planctomycetota</taxon>
        <taxon>Planctomycetia</taxon>
        <taxon>Pirellulales</taxon>
        <taxon>Pirellulaceae</taxon>
        <taxon>Rubripirellula</taxon>
    </lineage>
</organism>
<keyword evidence="3" id="KW-0378">Hydrolase</keyword>
<evidence type="ECO:0000313" key="5">
    <source>
        <dbReference type="EMBL" id="TWU59193.1"/>
    </source>
</evidence>
<dbReference type="Proteomes" id="UP000318288">
    <property type="component" value="Unassembled WGS sequence"/>
</dbReference>
<evidence type="ECO:0000256" key="2">
    <source>
        <dbReference type="ARBA" id="ARBA00022729"/>
    </source>
</evidence>
<dbReference type="EMBL" id="SJPW01000002">
    <property type="protein sequence ID" value="TWU59193.1"/>
    <property type="molecule type" value="Genomic_DNA"/>
</dbReference>
<feature type="domain" description="4-O-methyl-glucuronoyl methylesterase-like" evidence="4">
    <location>
        <begin position="144"/>
        <end position="380"/>
    </location>
</feature>
<reference evidence="5 6" key="1">
    <citation type="submission" date="2019-02" db="EMBL/GenBank/DDBJ databases">
        <title>Deep-cultivation of Planctomycetes and their phenomic and genomic characterization uncovers novel biology.</title>
        <authorList>
            <person name="Wiegand S."/>
            <person name="Jogler M."/>
            <person name="Boedeker C."/>
            <person name="Pinto D."/>
            <person name="Vollmers J."/>
            <person name="Rivas-Marin E."/>
            <person name="Kohn T."/>
            <person name="Peeters S.H."/>
            <person name="Heuer A."/>
            <person name="Rast P."/>
            <person name="Oberbeckmann S."/>
            <person name="Bunk B."/>
            <person name="Jeske O."/>
            <person name="Meyerdierks A."/>
            <person name="Storesund J.E."/>
            <person name="Kallscheuer N."/>
            <person name="Luecker S."/>
            <person name="Lage O.M."/>
            <person name="Pohl T."/>
            <person name="Merkel B.J."/>
            <person name="Hornburger P."/>
            <person name="Mueller R.-W."/>
            <person name="Bruemmer F."/>
            <person name="Labrenz M."/>
            <person name="Spormann A.M."/>
            <person name="Op Den Camp H."/>
            <person name="Overmann J."/>
            <person name="Amann R."/>
            <person name="Jetten M.S.M."/>
            <person name="Mascher T."/>
            <person name="Medema M.H."/>
            <person name="Devos D.P."/>
            <person name="Kaster A.-K."/>
            <person name="Ovreas L."/>
            <person name="Rohde M."/>
            <person name="Galperin M.Y."/>
            <person name="Jogler C."/>
        </authorList>
    </citation>
    <scope>NUCLEOTIDE SEQUENCE [LARGE SCALE GENOMIC DNA]</scope>
    <source>
        <strain evidence="5 6">Poly51</strain>
    </source>
</reference>
<keyword evidence="2" id="KW-0732">Signal</keyword>
<dbReference type="GO" id="GO:0052689">
    <property type="term" value="F:carboxylic ester hydrolase activity"/>
    <property type="evidence" value="ECO:0007669"/>
    <property type="project" value="UniProtKB-KW"/>
</dbReference>
<protein>
    <recommendedName>
        <fullName evidence="4">4-O-methyl-glucuronoyl methylesterase-like domain-containing protein</fullName>
    </recommendedName>
</protein>